<comment type="caution">
    <text evidence="1">The sequence shown here is derived from an EMBL/GenBank/DDBJ whole genome shotgun (WGS) entry which is preliminary data.</text>
</comment>
<evidence type="ECO:0000313" key="2">
    <source>
        <dbReference type="Proteomes" id="UP000827976"/>
    </source>
</evidence>
<protein>
    <submittedName>
        <fullName evidence="1">Uncharacterized protein</fullName>
    </submittedName>
</protein>
<accession>A0ACB7TZB9</accession>
<dbReference type="Proteomes" id="UP000827976">
    <property type="component" value="Chromosome 19"/>
</dbReference>
<evidence type="ECO:0000313" key="1">
    <source>
        <dbReference type="EMBL" id="KAH7653409.1"/>
    </source>
</evidence>
<sequence>MSHFLHFACLLIVLSLIPMVSSSVEILNRGHLQGRRCDKSNKLLSASALSNEANKRIIGRRSMRARMPNTRLSGFVTSANVAK</sequence>
<proteinExistence type="predicted"/>
<keyword evidence="2" id="KW-1185">Reference proteome</keyword>
<gene>
    <name evidence="1" type="ORF">IHE45_19G078800</name>
</gene>
<name>A0ACB7TZB9_DIOAL</name>
<reference evidence="2" key="1">
    <citation type="journal article" date="2022" name="Nat. Commun.">
        <title>Chromosome evolution and the genetic basis of agronomically important traits in greater yam.</title>
        <authorList>
            <person name="Bredeson J.V."/>
            <person name="Lyons J.B."/>
            <person name="Oniyinde I.O."/>
            <person name="Okereke N.R."/>
            <person name="Kolade O."/>
            <person name="Nnabue I."/>
            <person name="Nwadili C.O."/>
            <person name="Hribova E."/>
            <person name="Parker M."/>
            <person name="Nwogha J."/>
            <person name="Shu S."/>
            <person name="Carlson J."/>
            <person name="Kariba R."/>
            <person name="Muthemba S."/>
            <person name="Knop K."/>
            <person name="Barton G.J."/>
            <person name="Sherwood A.V."/>
            <person name="Lopez-Montes A."/>
            <person name="Asiedu R."/>
            <person name="Jamnadass R."/>
            <person name="Muchugi A."/>
            <person name="Goodstein D."/>
            <person name="Egesi C.N."/>
            <person name="Featherston J."/>
            <person name="Asfaw A."/>
            <person name="Simpson G.G."/>
            <person name="Dolezel J."/>
            <person name="Hendre P.S."/>
            <person name="Van Deynze A."/>
            <person name="Kumar P.L."/>
            <person name="Obidiegwu J.E."/>
            <person name="Bhattacharjee R."/>
            <person name="Rokhsar D.S."/>
        </authorList>
    </citation>
    <scope>NUCLEOTIDE SEQUENCE [LARGE SCALE GENOMIC DNA]</scope>
    <source>
        <strain evidence="2">cv. TDa95/00328</strain>
    </source>
</reference>
<dbReference type="EMBL" id="CM037029">
    <property type="protein sequence ID" value="KAH7653409.1"/>
    <property type="molecule type" value="Genomic_DNA"/>
</dbReference>
<organism evidence="1 2">
    <name type="scientific">Dioscorea alata</name>
    <name type="common">Purple yam</name>
    <dbReference type="NCBI Taxonomy" id="55571"/>
    <lineage>
        <taxon>Eukaryota</taxon>
        <taxon>Viridiplantae</taxon>
        <taxon>Streptophyta</taxon>
        <taxon>Embryophyta</taxon>
        <taxon>Tracheophyta</taxon>
        <taxon>Spermatophyta</taxon>
        <taxon>Magnoliopsida</taxon>
        <taxon>Liliopsida</taxon>
        <taxon>Dioscoreales</taxon>
        <taxon>Dioscoreaceae</taxon>
        <taxon>Dioscorea</taxon>
    </lineage>
</organism>